<dbReference type="InterPro" id="IPR027417">
    <property type="entry name" value="P-loop_NTPase"/>
</dbReference>
<dbReference type="GO" id="GO:0006355">
    <property type="term" value="P:regulation of DNA-templated transcription"/>
    <property type="evidence" value="ECO:0007669"/>
    <property type="project" value="InterPro"/>
</dbReference>
<dbReference type="PRINTS" id="PR00038">
    <property type="entry name" value="HTHLUXR"/>
</dbReference>
<dbReference type="EMBL" id="JACHMI010000001">
    <property type="protein sequence ID" value="MBB6550568.1"/>
    <property type="molecule type" value="Genomic_DNA"/>
</dbReference>
<dbReference type="GO" id="GO:0005737">
    <property type="term" value="C:cytoplasm"/>
    <property type="evidence" value="ECO:0007669"/>
    <property type="project" value="TreeGrafter"/>
</dbReference>
<dbReference type="InterPro" id="IPR011990">
    <property type="entry name" value="TPR-like_helical_dom_sf"/>
</dbReference>
<keyword evidence="5" id="KW-1185">Reference proteome</keyword>
<reference evidence="4 5" key="1">
    <citation type="submission" date="2020-08" db="EMBL/GenBank/DDBJ databases">
        <title>Sequencing the genomes of 1000 actinobacteria strains.</title>
        <authorList>
            <person name="Klenk H.-P."/>
        </authorList>
    </citation>
    <scope>NUCLEOTIDE SEQUENCE [LARGE SCALE GENOMIC DNA]</scope>
    <source>
        <strain evidence="4 5">DSM 43768</strain>
    </source>
</reference>
<dbReference type="AlphaFoldDB" id="A0A7X0NVT3"/>
<evidence type="ECO:0000256" key="1">
    <source>
        <dbReference type="ARBA" id="ARBA00022741"/>
    </source>
</evidence>
<dbReference type="InterPro" id="IPR000792">
    <property type="entry name" value="Tscrpt_reg_LuxR_C"/>
</dbReference>
<evidence type="ECO:0000259" key="3">
    <source>
        <dbReference type="PROSITE" id="PS50043"/>
    </source>
</evidence>
<name>A0A7X0NVT3_9ACTN</name>
<keyword evidence="4" id="KW-0238">DNA-binding</keyword>
<dbReference type="Gene3D" id="3.40.50.300">
    <property type="entry name" value="P-loop containing nucleotide triphosphate hydrolases"/>
    <property type="match status" value="1"/>
</dbReference>
<dbReference type="GO" id="GO:0005524">
    <property type="term" value="F:ATP binding"/>
    <property type="evidence" value="ECO:0007669"/>
    <property type="project" value="UniProtKB-KW"/>
</dbReference>
<keyword evidence="1" id="KW-0547">Nucleotide-binding</keyword>
<dbReference type="Proteomes" id="UP000565579">
    <property type="component" value="Unassembled WGS sequence"/>
</dbReference>
<dbReference type="SUPFAM" id="SSF48452">
    <property type="entry name" value="TPR-like"/>
    <property type="match status" value="1"/>
</dbReference>
<accession>A0A7X0NVT3</accession>
<dbReference type="InterPro" id="IPR036388">
    <property type="entry name" value="WH-like_DNA-bd_sf"/>
</dbReference>
<dbReference type="Gene3D" id="1.10.10.10">
    <property type="entry name" value="Winged helix-like DNA-binding domain superfamily/Winged helix DNA-binding domain"/>
    <property type="match status" value="1"/>
</dbReference>
<comment type="caution">
    <text evidence="4">The sequence shown here is derived from an EMBL/GenBank/DDBJ whole genome shotgun (WGS) entry which is preliminary data.</text>
</comment>
<dbReference type="SUPFAM" id="SSF52540">
    <property type="entry name" value="P-loop containing nucleoside triphosphate hydrolases"/>
    <property type="match status" value="1"/>
</dbReference>
<proteinExistence type="predicted"/>
<sequence length="920" mass="98627">MSALVDPRPPLLNRQRERAVLDDLLADLRAGRGRALMLRGEAGVGKSALLRHILGAAAGMRVVRAAGVESEMELAYAGLHLLVAPLLDGLEGLPGPQRDALGVAFGLRQGDPPDRFMVGLAVLTLLAEAAEERALLCVVDDTQWLDRSSAQVLAFVARRLLAEPVGIVFAAREPGREFQGLAELEVRGLAGPDAHTLLRSVIRFPLDDRIKERILAETNGNPLALLELPRGLSPTQLAGGFGLVEAQAVPQRVEQGFRHRLAALPAETQSLMLVAAAEPTLDAVLIWRAAGLLGIPASAAKDAQADGLLEAGAGVRFRHPLVRSAVYSAASPPQRRAAHRALAEATDRDRDPDRRAWHLAAAAPGPDDEVAAELERSAERAQARGGMAAAAAFLRRAAELTADPGPRSERALAAAQANVMAGSFEAAADLLAMAAAGPLDELQRARVDLVHGQIAFVSSMSSDAPPILARVAKQLEPLDPGLARETYLEAWYAALYAGQFAGGDDLHAISRAARSAPRPAGAPRPSDLLLDGLAVLTTEGRAAAAPLLRRLAAVFAGDEVSLAERRRWSPVAVAATSTLWDEDAWYAIQAREVRYCREAGLLALLVTWVNSMAVYEIWHGDFAAAASLVAEAEAIAAATGSRRSPNGAVMLAAFRGREDESVPLIERVIANARAAGQGVGEQFPHWVAAVLYNGLGRYDEALVMAEVAQVVPEMHISTWALPELIEAAGRTGQTRRAKEALDRLAAATDVGDSDWGQGLYARCRALLSEGEEAERCYREAVERLGRTRFPTELARAHLLYGEWLRREGRRADARTHLRTAYDSFTAIGMQAFAGRAHNELLATGETVRKRAADTPDQLTPQESQIARMARTGLSNSEIGAQLFLSPRTVEYHLGKVFAKLAITSRHQLTQALPDQGHDRP</sequence>
<dbReference type="GO" id="GO:0003677">
    <property type="term" value="F:DNA binding"/>
    <property type="evidence" value="ECO:0007669"/>
    <property type="project" value="UniProtKB-KW"/>
</dbReference>
<dbReference type="PANTHER" id="PTHR16305">
    <property type="entry name" value="TESTICULAR SOLUBLE ADENYLYL CYCLASE"/>
    <property type="match status" value="1"/>
</dbReference>
<dbReference type="PANTHER" id="PTHR16305:SF35">
    <property type="entry name" value="TRANSCRIPTIONAL ACTIVATOR DOMAIN"/>
    <property type="match status" value="1"/>
</dbReference>
<feature type="domain" description="HTH luxR-type" evidence="3">
    <location>
        <begin position="851"/>
        <end position="916"/>
    </location>
</feature>
<dbReference type="InterPro" id="IPR016032">
    <property type="entry name" value="Sig_transdc_resp-reg_C-effctor"/>
</dbReference>
<dbReference type="PROSITE" id="PS50043">
    <property type="entry name" value="HTH_LUXR_2"/>
    <property type="match status" value="1"/>
</dbReference>
<organism evidence="4 5">
    <name type="scientific">Nonomuraea rubra</name>
    <dbReference type="NCBI Taxonomy" id="46180"/>
    <lineage>
        <taxon>Bacteria</taxon>
        <taxon>Bacillati</taxon>
        <taxon>Actinomycetota</taxon>
        <taxon>Actinomycetes</taxon>
        <taxon>Streptosporangiales</taxon>
        <taxon>Streptosporangiaceae</taxon>
        <taxon>Nonomuraea</taxon>
    </lineage>
</organism>
<dbReference type="SMART" id="SM00421">
    <property type="entry name" value="HTH_LUXR"/>
    <property type="match status" value="1"/>
</dbReference>
<dbReference type="Pfam" id="PF00196">
    <property type="entry name" value="GerE"/>
    <property type="match status" value="1"/>
</dbReference>
<dbReference type="Gene3D" id="1.25.40.10">
    <property type="entry name" value="Tetratricopeptide repeat domain"/>
    <property type="match status" value="1"/>
</dbReference>
<dbReference type="InterPro" id="IPR041664">
    <property type="entry name" value="AAA_16"/>
</dbReference>
<evidence type="ECO:0000313" key="4">
    <source>
        <dbReference type="EMBL" id="MBB6550568.1"/>
    </source>
</evidence>
<dbReference type="CDD" id="cd06170">
    <property type="entry name" value="LuxR_C_like"/>
    <property type="match status" value="1"/>
</dbReference>
<protein>
    <submittedName>
        <fullName evidence="4">DNA-binding CsgD family transcriptional regulator</fullName>
    </submittedName>
</protein>
<evidence type="ECO:0000313" key="5">
    <source>
        <dbReference type="Proteomes" id="UP000565579"/>
    </source>
</evidence>
<gene>
    <name evidence="4" type="ORF">HD593_005363</name>
</gene>
<dbReference type="Pfam" id="PF13191">
    <property type="entry name" value="AAA_16"/>
    <property type="match status" value="1"/>
</dbReference>
<dbReference type="GO" id="GO:0004016">
    <property type="term" value="F:adenylate cyclase activity"/>
    <property type="evidence" value="ECO:0007669"/>
    <property type="project" value="TreeGrafter"/>
</dbReference>
<dbReference type="RefSeq" id="WP_185104819.1">
    <property type="nucleotide sequence ID" value="NZ_BAAAXY010000045.1"/>
</dbReference>
<dbReference type="SUPFAM" id="SSF46894">
    <property type="entry name" value="C-terminal effector domain of the bipartite response regulators"/>
    <property type="match status" value="1"/>
</dbReference>
<evidence type="ECO:0000256" key="2">
    <source>
        <dbReference type="ARBA" id="ARBA00022840"/>
    </source>
</evidence>
<keyword evidence="2" id="KW-0067">ATP-binding</keyword>